<evidence type="ECO:0000256" key="12">
    <source>
        <dbReference type="SAM" id="MobiDB-lite"/>
    </source>
</evidence>
<protein>
    <recommendedName>
        <fullName evidence="3 11">Tyrosine recombinase XerD</fullName>
    </recommendedName>
</protein>
<comment type="subunit">
    <text evidence="11">Forms a cyclic heterotetrameric complex composed of two molecules of XerC and two molecules of XerD.</text>
</comment>
<evidence type="ECO:0000256" key="2">
    <source>
        <dbReference type="ARBA" id="ARBA00010450"/>
    </source>
</evidence>
<dbReference type="InterPro" id="IPR002104">
    <property type="entry name" value="Integrase_catalytic"/>
</dbReference>
<dbReference type="GO" id="GO:0003677">
    <property type="term" value="F:DNA binding"/>
    <property type="evidence" value="ECO:0007669"/>
    <property type="project" value="UniProtKB-UniRule"/>
</dbReference>
<dbReference type="EMBL" id="NOXU01000024">
    <property type="protein sequence ID" value="OYQ35810.1"/>
    <property type="molecule type" value="Genomic_DNA"/>
</dbReference>
<evidence type="ECO:0000256" key="5">
    <source>
        <dbReference type="ARBA" id="ARBA00022618"/>
    </source>
</evidence>
<evidence type="ECO:0000256" key="9">
    <source>
        <dbReference type="ARBA" id="ARBA00023172"/>
    </source>
</evidence>
<reference evidence="15 16" key="1">
    <citation type="submission" date="2017-07" db="EMBL/GenBank/DDBJ databases">
        <title>Niveispirillum cyanobacteriorum sp. nov., isolated from cyanobacterial aggregates in a eutrophic lake.</title>
        <authorList>
            <person name="Cai H."/>
        </authorList>
    </citation>
    <scope>NUCLEOTIDE SEQUENCE [LARGE SCALE GENOMIC DNA]</scope>
    <source>
        <strain evidence="16">TH1-14</strain>
    </source>
</reference>
<evidence type="ECO:0000259" key="14">
    <source>
        <dbReference type="PROSITE" id="PS51900"/>
    </source>
</evidence>
<dbReference type="PROSITE" id="PS51900">
    <property type="entry name" value="CB"/>
    <property type="match status" value="1"/>
</dbReference>
<dbReference type="AlphaFoldDB" id="A0A255Z593"/>
<dbReference type="InterPro" id="IPR013762">
    <property type="entry name" value="Integrase-like_cat_sf"/>
</dbReference>
<accession>A0A255Z593</accession>
<evidence type="ECO:0000259" key="13">
    <source>
        <dbReference type="PROSITE" id="PS51898"/>
    </source>
</evidence>
<feature type="region of interest" description="Disordered" evidence="12">
    <location>
        <begin position="1"/>
        <end position="24"/>
    </location>
</feature>
<dbReference type="Gene3D" id="1.10.443.10">
    <property type="entry name" value="Intergrase catalytic core"/>
    <property type="match status" value="1"/>
</dbReference>
<feature type="active site" evidence="11">
    <location>
        <position position="198"/>
    </location>
</feature>
<dbReference type="PANTHER" id="PTHR30349">
    <property type="entry name" value="PHAGE INTEGRASE-RELATED"/>
    <property type="match status" value="1"/>
</dbReference>
<comment type="subcellular location">
    <subcellularLocation>
        <location evidence="1 11">Cytoplasm</location>
    </subcellularLocation>
</comment>
<dbReference type="GO" id="GO:0007059">
    <property type="term" value="P:chromosome segregation"/>
    <property type="evidence" value="ECO:0007669"/>
    <property type="project" value="UniProtKB-UniRule"/>
</dbReference>
<evidence type="ECO:0000256" key="11">
    <source>
        <dbReference type="HAMAP-Rule" id="MF_01807"/>
    </source>
</evidence>
<comment type="function">
    <text evidence="11">Site-specific tyrosine recombinase, which acts by catalyzing the cutting and rejoining of the recombining DNA molecules. The XerC-XerD complex is essential to convert dimers of the bacterial chromosome into monomers to permit their segregation at cell division. It also contributes to the segregational stability of plasmids.</text>
</comment>
<dbReference type="OrthoDB" id="9801717at2"/>
<gene>
    <name evidence="11" type="primary">xerD</name>
    <name evidence="15" type="ORF">CHU95_05930</name>
</gene>
<dbReference type="GO" id="GO:0006313">
    <property type="term" value="P:DNA transposition"/>
    <property type="evidence" value="ECO:0007669"/>
    <property type="project" value="UniProtKB-UniRule"/>
</dbReference>
<keyword evidence="6 11" id="KW-0159">Chromosome partition</keyword>
<dbReference type="HAMAP" id="MF_01808">
    <property type="entry name" value="Recomb_XerC_XerD"/>
    <property type="match status" value="1"/>
</dbReference>
<evidence type="ECO:0000256" key="4">
    <source>
        <dbReference type="ARBA" id="ARBA00022490"/>
    </source>
</evidence>
<name>A0A255Z593_9PROT</name>
<dbReference type="Proteomes" id="UP000216998">
    <property type="component" value="Unassembled WGS sequence"/>
</dbReference>
<dbReference type="InterPro" id="IPR011932">
    <property type="entry name" value="Recomb_XerD"/>
</dbReference>
<feature type="active site" description="O-(3'-phospho-DNA)-tyrosine intermediate" evidence="11">
    <location>
        <position position="309"/>
    </location>
</feature>
<dbReference type="HAMAP" id="MF_01807">
    <property type="entry name" value="Recomb_XerD"/>
    <property type="match status" value="1"/>
</dbReference>
<dbReference type="Gene3D" id="1.10.150.130">
    <property type="match status" value="1"/>
</dbReference>
<dbReference type="InterPro" id="IPR010998">
    <property type="entry name" value="Integrase_recombinase_N"/>
</dbReference>
<dbReference type="SUPFAM" id="SSF56349">
    <property type="entry name" value="DNA breaking-rejoining enzymes"/>
    <property type="match status" value="1"/>
</dbReference>
<evidence type="ECO:0000256" key="7">
    <source>
        <dbReference type="ARBA" id="ARBA00022908"/>
    </source>
</evidence>
<evidence type="ECO:0000256" key="10">
    <source>
        <dbReference type="ARBA" id="ARBA00023306"/>
    </source>
</evidence>
<keyword evidence="8 11" id="KW-0238">DNA-binding</keyword>
<dbReference type="InterPro" id="IPR011010">
    <property type="entry name" value="DNA_brk_join_enz"/>
</dbReference>
<feature type="active site" evidence="11">
    <location>
        <position position="300"/>
    </location>
</feature>
<dbReference type="RefSeq" id="WP_094454716.1">
    <property type="nucleotide sequence ID" value="NZ_NOXU01000024.1"/>
</dbReference>
<evidence type="ECO:0000313" key="15">
    <source>
        <dbReference type="EMBL" id="OYQ35810.1"/>
    </source>
</evidence>
<proteinExistence type="inferred from homology"/>
<comment type="similarity">
    <text evidence="2 11">Belongs to the 'phage' integrase family. XerD subfamily.</text>
</comment>
<dbReference type="InterPro" id="IPR050090">
    <property type="entry name" value="Tyrosine_recombinase_XerCD"/>
</dbReference>
<comment type="caution">
    <text evidence="15">The sequence shown here is derived from an EMBL/GenBank/DDBJ whole genome shotgun (WGS) entry which is preliminary data.</text>
</comment>
<dbReference type="InterPro" id="IPR023009">
    <property type="entry name" value="Tyrosine_recombinase_XerC/XerD"/>
</dbReference>
<organism evidence="15 16">
    <name type="scientific">Niveispirillum lacus</name>
    <dbReference type="NCBI Taxonomy" id="1981099"/>
    <lineage>
        <taxon>Bacteria</taxon>
        <taxon>Pseudomonadati</taxon>
        <taxon>Pseudomonadota</taxon>
        <taxon>Alphaproteobacteria</taxon>
        <taxon>Rhodospirillales</taxon>
        <taxon>Azospirillaceae</taxon>
        <taxon>Niveispirillum</taxon>
    </lineage>
</organism>
<dbReference type="PANTHER" id="PTHR30349:SF90">
    <property type="entry name" value="TYROSINE RECOMBINASE XERD"/>
    <property type="match status" value="1"/>
</dbReference>
<dbReference type="Pfam" id="PF02899">
    <property type="entry name" value="Phage_int_SAM_1"/>
    <property type="match status" value="1"/>
</dbReference>
<dbReference type="NCBIfam" id="NF001399">
    <property type="entry name" value="PRK00283.1"/>
    <property type="match status" value="1"/>
</dbReference>
<dbReference type="PROSITE" id="PS51898">
    <property type="entry name" value="TYR_RECOMBINASE"/>
    <property type="match status" value="1"/>
</dbReference>
<feature type="active site" evidence="11">
    <location>
        <position position="174"/>
    </location>
</feature>
<dbReference type="GO" id="GO:0051301">
    <property type="term" value="P:cell division"/>
    <property type="evidence" value="ECO:0007669"/>
    <property type="project" value="UniProtKB-KW"/>
</dbReference>
<keyword evidence="7 11" id="KW-0229">DNA integration</keyword>
<feature type="active site" evidence="11">
    <location>
        <position position="277"/>
    </location>
</feature>
<keyword evidence="4 11" id="KW-0963">Cytoplasm</keyword>
<keyword evidence="16" id="KW-1185">Reference proteome</keyword>
<dbReference type="GO" id="GO:0005737">
    <property type="term" value="C:cytoplasm"/>
    <property type="evidence" value="ECO:0007669"/>
    <property type="project" value="UniProtKB-SubCell"/>
</dbReference>
<evidence type="ECO:0000313" key="16">
    <source>
        <dbReference type="Proteomes" id="UP000216998"/>
    </source>
</evidence>
<evidence type="ECO:0000256" key="8">
    <source>
        <dbReference type="ARBA" id="ARBA00023125"/>
    </source>
</evidence>
<sequence length="335" mass="36661">MAEAGIKSVTKPRPGRPRKAAAPPPPWVDAFLDMMVAERAASANTRDAYRRDLVDVAHYLTQAGRAPLDRASSDDLRAYLAHLSADRIKAKSAVKTVARRLSSLRQYYKFLVSEGQRAEDPASVLDTPKQGRSLPKILTEADVAALLSAAATLGAPEGRRLNALLEVLYATGLRVSELVGLPMNALGRDGRALTVRGKGGKERLVPLSAPARDAIAAYLPDRPFFMTKGRETRQQAFLFPSRATSGALTRQRFGQLLKDLAIRAGLDPAKVSPHVLRHCFATHLLDHGADLRSVQKMLGHADIGTTQIYTHVVSERLRQTVEQHHPLSATKRRVR</sequence>
<feature type="domain" description="Tyr recombinase" evidence="13">
    <location>
        <begin position="133"/>
        <end position="322"/>
    </location>
</feature>
<dbReference type="GO" id="GO:0009037">
    <property type="term" value="F:tyrosine-based site-specific recombinase activity"/>
    <property type="evidence" value="ECO:0007669"/>
    <property type="project" value="UniProtKB-UniRule"/>
</dbReference>
<dbReference type="Pfam" id="PF00589">
    <property type="entry name" value="Phage_integrase"/>
    <property type="match status" value="1"/>
</dbReference>
<dbReference type="InterPro" id="IPR004107">
    <property type="entry name" value="Integrase_SAM-like_N"/>
</dbReference>
<evidence type="ECO:0000256" key="3">
    <source>
        <dbReference type="ARBA" id="ARBA00015810"/>
    </source>
</evidence>
<dbReference type="InterPro" id="IPR044068">
    <property type="entry name" value="CB"/>
</dbReference>
<dbReference type="CDD" id="cd00798">
    <property type="entry name" value="INT_XerDC_C"/>
    <property type="match status" value="1"/>
</dbReference>
<keyword evidence="10 11" id="KW-0131">Cell cycle</keyword>
<keyword evidence="9 11" id="KW-0233">DNA recombination</keyword>
<feature type="active site" evidence="11">
    <location>
        <position position="274"/>
    </location>
</feature>
<keyword evidence="5 11" id="KW-0132">Cell division</keyword>
<evidence type="ECO:0000256" key="6">
    <source>
        <dbReference type="ARBA" id="ARBA00022829"/>
    </source>
</evidence>
<feature type="domain" description="Core-binding (CB)" evidence="14">
    <location>
        <begin position="22"/>
        <end position="112"/>
    </location>
</feature>
<evidence type="ECO:0000256" key="1">
    <source>
        <dbReference type="ARBA" id="ARBA00004496"/>
    </source>
</evidence>